<dbReference type="AlphaFoldDB" id="A0AAN8XG40"/>
<keyword evidence="6" id="KW-1185">Reference proteome</keyword>
<dbReference type="GO" id="GO:0033314">
    <property type="term" value="P:mitotic DNA replication checkpoint signaling"/>
    <property type="evidence" value="ECO:0007669"/>
    <property type="project" value="TreeGrafter"/>
</dbReference>
<dbReference type="GO" id="GO:0000724">
    <property type="term" value="P:double-strand break repair via homologous recombination"/>
    <property type="evidence" value="ECO:0007669"/>
    <property type="project" value="TreeGrafter"/>
</dbReference>
<evidence type="ECO:0000256" key="1">
    <source>
        <dbReference type="ARBA" id="ARBA00004123"/>
    </source>
</evidence>
<dbReference type="PANTHER" id="PTHR12900">
    <property type="entry name" value="MITOTIC AND DNA DAMAGE CHECKPOINT PROTEIN HUS1"/>
    <property type="match status" value="1"/>
</dbReference>
<evidence type="ECO:0000256" key="2">
    <source>
        <dbReference type="ARBA" id="ARBA00005563"/>
    </source>
</evidence>
<dbReference type="GO" id="GO:0035861">
    <property type="term" value="C:site of double-strand break"/>
    <property type="evidence" value="ECO:0007669"/>
    <property type="project" value="TreeGrafter"/>
</dbReference>
<protein>
    <recommendedName>
        <fullName evidence="4">Checkpoint protein</fullName>
    </recommendedName>
</protein>
<dbReference type="Proteomes" id="UP001381693">
    <property type="component" value="Unassembled WGS sequence"/>
</dbReference>
<evidence type="ECO:0000313" key="6">
    <source>
        <dbReference type="Proteomes" id="UP001381693"/>
    </source>
</evidence>
<dbReference type="GO" id="GO:0005730">
    <property type="term" value="C:nucleolus"/>
    <property type="evidence" value="ECO:0007669"/>
    <property type="project" value="InterPro"/>
</dbReference>
<name>A0AAN8XG40_HALRR</name>
<comment type="caution">
    <text evidence="5">The sequence shown here is derived from an EMBL/GenBank/DDBJ whole genome shotgun (WGS) entry which is preliminary data.</text>
</comment>
<dbReference type="GO" id="GO:0031573">
    <property type="term" value="P:mitotic intra-S DNA damage checkpoint signaling"/>
    <property type="evidence" value="ECO:0007669"/>
    <property type="project" value="TreeGrafter"/>
</dbReference>
<dbReference type="GO" id="GO:0006289">
    <property type="term" value="P:nucleotide-excision repair"/>
    <property type="evidence" value="ECO:0007669"/>
    <property type="project" value="TreeGrafter"/>
</dbReference>
<dbReference type="InterPro" id="IPR007150">
    <property type="entry name" value="HUS1/Mec3"/>
</dbReference>
<evidence type="ECO:0000313" key="5">
    <source>
        <dbReference type="EMBL" id="KAK7078500.1"/>
    </source>
</evidence>
<dbReference type="Pfam" id="PF04005">
    <property type="entry name" value="Hus1"/>
    <property type="match status" value="1"/>
</dbReference>
<comment type="subcellular location">
    <subcellularLocation>
        <location evidence="1">Nucleus</location>
    </subcellularLocation>
</comment>
<dbReference type="GO" id="GO:0044778">
    <property type="term" value="P:meiotic DNA integrity checkpoint signaling"/>
    <property type="evidence" value="ECO:0007669"/>
    <property type="project" value="TreeGrafter"/>
</dbReference>
<dbReference type="Gene3D" id="3.70.10.10">
    <property type="match status" value="1"/>
</dbReference>
<keyword evidence="3" id="KW-0539">Nucleus</keyword>
<dbReference type="GO" id="GO:0000723">
    <property type="term" value="P:telomere maintenance"/>
    <property type="evidence" value="ECO:0007669"/>
    <property type="project" value="TreeGrafter"/>
</dbReference>
<dbReference type="PIRSF" id="PIRSF011312">
    <property type="entry name" value="Cell_cycle_HUS1"/>
    <property type="match status" value="1"/>
</dbReference>
<dbReference type="GO" id="GO:0030896">
    <property type="term" value="C:checkpoint clamp complex"/>
    <property type="evidence" value="ECO:0007669"/>
    <property type="project" value="InterPro"/>
</dbReference>
<comment type="similarity">
    <text evidence="2 4">Belongs to the HUS1 family.</text>
</comment>
<sequence>MRFRGKMTESPCIKQFINVVNTVARMSKTCVIRIAKNNLFFIANEGGGIAKSPMLWTQLEQGHFFNEFQMEGVTPENNEIFLELQLDKLSRTLNSLKLAQGARTLKIKLTKRHTPCLTLEAELTSGSIHDRFVVHDVPVQLIPRRQWHIYDEPAMSQFQTSILMPPLRHLRTVVDHMKSLSAHISVAANEIGTFVVSVSNDKVDIATYFRGLLTPKFVDSQERSSTSNREELHSATVDIKKFALFLQGEQLNPTKAICNVVSGRLLHLFLVNDDVTLQYYLPASSYV</sequence>
<dbReference type="EMBL" id="JAXCGZ010007798">
    <property type="protein sequence ID" value="KAK7078500.1"/>
    <property type="molecule type" value="Genomic_DNA"/>
</dbReference>
<evidence type="ECO:0000256" key="3">
    <source>
        <dbReference type="ARBA" id="ARBA00023242"/>
    </source>
</evidence>
<accession>A0AAN8XG40</accession>
<dbReference type="InterPro" id="IPR016580">
    <property type="entry name" value="HUS1"/>
</dbReference>
<dbReference type="PANTHER" id="PTHR12900:SF0">
    <property type="entry name" value="CHECKPOINT PROTEIN"/>
    <property type="match status" value="1"/>
</dbReference>
<evidence type="ECO:0000256" key="4">
    <source>
        <dbReference type="PIRNR" id="PIRNR011312"/>
    </source>
</evidence>
<organism evidence="5 6">
    <name type="scientific">Halocaridina rubra</name>
    <name type="common">Hawaiian red shrimp</name>
    <dbReference type="NCBI Taxonomy" id="373956"/>
    <lineage>
        <taxon>Eukaryota</taxon>
        <taxon>Metazoa</taxon>
        <taxon>Ecdysozoa</taxon>
        <taxon>Arthropoda</taxon>
        <taxon>Crustacea</taxon>
        <taxon>Multicrustacea</taxon>
        <taxon>Malacostraca</taxon>
        <taxon>Eumalacostraca</taxon>
        <taxon>Eucarida</taxon>
        <taxon>Decapoda</taxon>
        <taxon>Pleocyemata</taxon>
        <taxon>Caridea</taxon>
        <taxon>Atyoidea</taxon>
        <taxon>Atyidae</taxon>
        <taxon>Halocaridina</taxon>
    </lineage>
</organism>
<gene>
    <name evidence="5" type="primary">HUS1</name>
    <name evidence="5" type="ORF">SK128_007786</name>
</gene>
<proteinExistence type="inferred from homology"/>
<reference evidence="5 6" key="1">
    <citation type="submission" date="2023-11" db="EMBL/GenBank/DDBJ databases">
        <title>Halocaridina rubra genome assembly.</title>
        <authorList>
            <person name="Smith C."/>
        </authorList>
    </citation>
    <scope>NUCLEOTIDE SEQUENCE [LARGE SCALE GENOMIC DNA]</scope>
    <source>
        <strain evidence="5">EP-1</strain>
        <tissue evidence="5">Whole</tissue>
    </source>
</reference>